<dbReference type="PANTHER" id="PTHR43537:SF44">
    <property type="entry name" value="GNTR FAMILY REGULATORY PROTEIN"/>
    <property type="match status" value="1"/>
</dbReference>
<dbReference type="SUPFAM" id="SSF46785">
    <property type="entry name" value="Winged helix' DNA-binding domain"/>
    <property type="match status" value="1"/>
</dbReference>
<keyword evidence="1" id="KW-0805">Transcription regulation</keyword>
<protein>
    <submittedName>
        <fullName evidence="5">DNA-binding FadR family transcriptional regulator</fullName>
    </submittedName>
</protein>
<proteinExistence type="predicted"/>
<dbReference type="SMART" id="SM00345">
    <property type="entry name" value="HTH_GNTR"/>
    <property type="match status" value="1"/>
</dbReference>
<evidence type="ECO:0000256" key="3">
    <source>
        <dbReference type="ARBA" id="ARBA00023163"/>
    </source>
</evidence>
<keyword evidence="3" id="KW-0804">Transcription</keyword>
<dbReference type="PRINTS" id="PR00035">
    <property type="entry name" value="HTHGNTR"/>
</dbReference>
<dbReference type="InterPro" id="IPR008920">
    <property type="entry name" value="TF_FadR/GntR_C"/>
</dbReference>
<dbReference type="Pfam" id="PF07729">
    <property type="entry name" value="FCD"/>
    <property type="match status" value="1"/>
</dbReference>
<feature type="domain" description="HTH gntR-type" evidence="4">
    <location>
        <begin position="18"/>
        <end position="86"/>
    </location>
</feature>
<dbReference type="InterPro" id="IPR036388">
    <property type="entry name" value="WH-like_DNA-bd_sf"/>
</dbReference>
<keyword evidence="2 5" id="KW-0238">DNA-binding</keyword>
<dbReference type="GO" id="GO:0003677">
    <property type="term" value="F:DNA binding"/>
    <property type="evidence" value="ECO:0007669"/>
    <property type="project" value="UniProtKB-KW"/>
</dbReference>
<dbReference type="RefSeq" id="WP_354556853.1">
    <property type="nucleotide sequence ID" value="NZ_JBEPMB010000003.1"/>
</dbReference>
<evidence type="ECO:0000256" key="2">
    <source>
        <dbReference type="ARBA" id="ARBA00023125"/>
    </source>
</evidence>
<dbReference type="Proteomes" id="UP001549047">
    <property type="component" value="Unassembled WGS sequence"/>
</dbReference>
<evidence type="ECO:0000256" key="1">
    <source>
        <dbReference type="ARBA" id="ARBA00023015"/>
    </source>
</evidence>
<evidence type="ECO:0000259" key="4">
    <source>
        <dbReference type="PROSITE" id="PS50949"/>
    </source>
</evidence>
<keyword evidence="6" id="KW-1185">Reference proteome</keyword>
<comment type="caution">
    <text evidence="5">The sequence shown here is derived from an EMBL/GenBank/DDBJ whole genome shotgun (WGS) entry which is preliminary data.</text>
</comment>
<reference evidence="5 6" key="1">
    <citation type="submission" date="2024-06" db="EMBL/GenBank/DDBJ databases">
        <title>Genomic Encyclopedia of Type Strains, Phase IV (KMG-IV): sequencing the most valuable type-strain genomes for metagenomic binning, comparative biology and taxonomic classification.</title>
        <authorList>
            <person name="Goeker M."/>
        </authorList>
    </citation>
    <scope>NUCLEOTIDE SEQUENCE [LARGE SCALE GENOMIC DNA]</scope>
    <source>
        <strain evidence="5 6">DSM 29780</strain>
    </source>
</reference>
<accession>A0ABV2J0S6</accession>
<gene>
    <name evidence="5" type="ORF">ABID16_002694</name>
</gene>
<organism evidence="5 6">
    <name type="scientific">Rhizobium aquaticum</name>
    <dbReference type="NCBI Taxonomy" id="1549636"/>
    <lineage>
        <taxon>Bacteria</taxon>
        <taxon>Pseudomonadati</taxon>
        <taxon>Pseudomonadota</taxon>
        <taxon>Alphaproteobacteria</taxon>
        <taxon>Hyphomicrobiales</taxon>
        <taxon>Rhizobiaceae</taxon>
        <taxon>Rhizobium/Agrobacterium group</taxon>
        <taxon>Rhizobium</taxon>
    </lineage>
</organism>
<name>A0ABV2J0S6_9HYPH</name>
<dbReference type="InterPro" id="IPR036390">
    <property type="entry name" value="WH_DNA-bd_sf"/>
</dbReference>
<dbReference type="InterPro" id="IPR000524">
    <property type="entry name" value="Tscrpt_reg_HTH_GntR"/>
</dbReference>
<dbReference type="EMBL" id="JBEPMB010000003">
    <property type="protein sequence ID" value="MET3614357.1"/>
    <property type="molecule type" value="Genomic_DNA"/>
</dbReference>
<evidence type="ECO:0000313" key="6">
    <source>
        <dbReference type="Proteomes" id="UP001549047"/>
    </source>
</evidence>
<evidence type="ECO:0000313" key="5">
    <source>
        <dbReference type="EMBL" id="MET3614357.1"/>
    </source>
</evidence>
<dbReference type="PANTHER" id="PTHR43537">
    <property type="entry name" value="TRANSCRIPTIONAL REGULATOR, GNTR FAMILY"/>
    <property type="match status" value="1"/>
</dbReference>
<dbReference type="Pfam" id="PF00392">
    <property type="entry name" value="GntR"/>
    <property type="match status" value="1"/>
</dbReference>
<dbReference type="SUPFAM" id="SSF48008">
    <property type="entry name" value="GntR ligand-binding domain-like"/>
    <property type="match status" value="1"/>
</dbReference>
<dbReference type="Gene3D" id="1.20.120.530">
    <property type="entry name" value="GntR ligand-binding domain-like"/>
    <property type="match status" value="1"/>
</dbReference>
<dbReference type="CDD" id="cd07377">
    <property type="entry name" value="WHTH_GntR"/>
    <property type="match status" value="1"/>
</dbReference>
<dbReference type="InterPro" id="IPR011711">
    <property type="entry name" value="GntR_C"/>
</dbReference>
<dbReference type="Gene3D" id="1.10.10.10">
    <property type="entry name" value="Winged helix-like DNA-binding domain superfamily/Winged helix DNA-binding domain"/>
    <property type="match status" value="1"/>
</dbReference>
<dbReference type="SMART" id="SM00895">
    <property type="entry name" value="FCD"/>
    <property type="match status" value="1"/>
</dbReference>
<dbReference type="PROSITE" id="PS50949">
    <property type="entry name" value="HTH_GNTR"/>
    <property type="match status" value="1"/>
</dbReference>
<sequence length="247" mass="27269">MSEPGSLIRSRTGRSAAPNFHSFVINELGLGIVTGKFPAGSILPRDAELMDMYGVSRTVLREALKTLEAKGMVEARPKVGTRVAPKNRWAYFDQQVLLWLFEGGFDANLTAHFFSIRRLIEGEAVRLACRNRTADQVRTMYYWVQQMSISRGVSESFALANLELHQIFLTASQNPLMRAALGVVEFTLAAAMPKGEFTDGTSPYYETSILTQRALAHAVETGDDTGARDHLLRILELEEASASANLA</sequence>